<evidence type="ECO:0000256" key="5">
    <source>
        <dbReference type="SAM" id="MobiDB-lite"/>
    </source>
</evidence>
<dbReference type="EMBL" id="JAUEDM010000006">
    <property type="protein sequence ID" value="KAK3314906.1"/>
    <property type="molecule type" value="Genomic_DNA"/>
</dbReference>
<evidence type="ECO:0000313" key="8">
    <source>
        <dbReference type="Proteomes" id="UP001283341"/>
    </source>
</evidence>
<evidence type="ECO:0000256" key="1">
    <source>
        <dbReference type="ARBA" id="ARBA00004123"/>
    </source>
</evidence>
<feature type="compositionally biased region" description="Pro residues" evidence="5">
    <location>
        <begin position="1324"/>
        <end position="1333"/>
    </location>
</feature>
<dbReference type="GO" id="GO:0005634">
    <property type="term" value="C:nucleus"/>
    <property type="evidence" value="ECO:0007669"/>
    <property type="project" value="UniProtKB-SubCell"/>
</dbReference>
<name>A0AAE0HY24_9PEZI</name>
<feature type="compositionally biased region" description="Low complexity" evidence="5">
    <location>
        <begin position="1357"/>
        <end position="1369"/>
    </location>
</feature>
<keyword evidence="2" id="KW-0805">Transcription regulation</keyword>
<evidence type="ECO:0000256" key="4">
    <source>
        <dbReference type="ARBA" id="ARBA00023242"/>
    </source>
</evidence>
<protein>
    <recommendedName>
        <fullName evidence="6">JmjC domain-containing protein</fullName>
    </recommendedName>
</protein>
<keyword evidence="4" id="KW-0539">Nucleus</keyword>
<sequence length="1426" mass="158875">MPTPSHPQAKFDPVPPDLDLHTLVERTPNFQWVLRISAAQICNIGPQEFEKLVFLHVIHGGKPLVIEKWNDRLAKSIFSAKWLEETYNKKEEKVRDIVAQTDIPMTMGHYLRSLRQLCNQWTPSNFRDDRRQRLYLKDIDCPPEWQERLAKVIPPNLYYMNENVEERVGRQRSDDFDMFQEEKTAAPAGDLMSSLPEEMRAQNLMCYIGHEGTYTPAHREMCASLGQNIMIDASGDENGEKPGSSIWFMTETKDREVVREYFLSMLGHDIEIEKHFAQINAWKKATFPVYIVEQKVGDFILVPPLAPHQVWNRGTRTIKVAWNRTTVETLDMALHEALPKARIVCRDEQYKNKAIVHFTLEKYYNQIMDMEKNADIGLLGLGQDLIKSSTRMKQMAADFKNLFRLFAEILVDEMFATKEKDVEYVEFDSNITCSYCRANIFNRFLTCKHCVRQLVNGDEDTYDICMECYAMGRSCFCISNLNWCEQWHWADLVDRYEDWRALIIKNDGFIDFDTSPLPLELARKKFGKKSVAQICQEQLRRRPWKDLSKVDQPSEPEPESEPEVDDNGRPKKKKKKKKKRRLKKGDVYRCHVCCHKDYTYKLAFCSTPGCTEAYCYGVLYRAFDQIPQVVMQDERWQCPRCLKNCNCGSCRRAANGSVPYVPKNTLLGHDTRPIADDRSVESLIDFKVHNLAWLKNVGDESRSLSSKRMQKLQQAAEAEKAKGADLAHEVPALPDGELAESMDAAMKESVAHGYGDQSEVLGHPMGEYATNGSAAHDLQQTDEHARVPEADMSVSQDQSSYPDPSILGHERMLGMGYYEQDDSPDKILFDPYQMPTAESLVVEEEPEMMSEYFKKQLRYAKRRARQEEDNDPDFAAPRTHHRKRARLDSGGPRDAQQDALDNMDPALFGGDETMMDVPGDDDDAPANPENGGSAEAEAAQSAEDARAPDEHRPYSPNRPALRHARPKTSYLDPEIGEEEFNDVLIPRSQRPPEGITEFNPENTAKDPLDLASAAIQAITRTADDASEGAKATPASQQKRRGRPPGRPRRSEGDSSRPTTNSGTPQGTGKRRGRPPRSSLAKAISADEDEEDLNLDAQLAQQLDGFDENGEVIDRAEQSPQPGSKRRGRPPRSQAQTQPQTVQVSIELESAPLLSMAERMRLKGKKFKIGQKKRESQAAATSAAENGDKSGSPAATDEAPASNKKEAGAAKKPGRRGRPPAARKEPKSAEEDEDFNPAAEEESISEEDEAAIQIDGDEDPFRDLPAPAANRAESVVVPVSASSPARSPTPAASPTPASPTPASPTPAQSPSPVQSPTPSAAARSPSPPPQPKAPAGPTIVRLMDSEEEDYSESDDESAASAGGDDVSSGSDDSDDEDIPAEPKRRAAAPPAAASSRGTGMAFRGSRGRGGGRGGRGRGRGVARRGMS</sequence>
<reference evidence="7" key="1">
    <citation type="journal article" date="2023" name="Mol. Phylogenet. Evol.">
        <title>Genome-scale phylogeny and comparative genomics of the fungal order Sordariales.</title>
        <authorList>
            <person name="Hensen N."/>
            <person name="Bonometti L."/>
            <person name="Westerberg I."/>
            <person name="Brannstrom I.O."/>
            <person name="Guillou S."/>
            <person name="Cros-Aarteil S."/>
            <person name="Calhoun S."/>
            <person name="Haridas S."/>
            <person name="Kuo A."/>
            <person name="Mondo S."/>
            <person name="Pangilinan J."/>
            <person name="Riley R."/>
            <person name="LaButti K."/>
            <person name="Andreopoulos B."/>
            <person name="Lipzen A."/>
            <person name="Chen C."/>
            <person name="Yan M."/>
            <person name="Daum C."/>
            <person name="Ng V."/>
            <person name="Clum A."/>
            <person name="Steindorff A."/>
            <person name="Ohm R.A."/>
            <person name="Martin F."/>
            <person name="Silar P."/>
            <person name="Natvig D.O."/>
            <person name="Lalanne C."/>
            <person name="Gautier V."/>
            <person name="Ament-Velasquez S.L."/>
            <person name="Kruys A."/>
            <person name="Hutchinson M.I."/>
            <person name="Powell A.J."/>
            <person name="Barry K."/>
            <person name="Miller A.N."/>
            <person name="Grigoriev I.V."/>
            <person name="Debuchy R."/>
            <person name="Gladieux P."/>
            <person name="Hiltunen Thoren M."/>
            <person name="Johannesson H."/>
        </authorList>
    </citation>
    <scope>NUCLEOTIDE SEQUENCE</scope>
    <source>
        <strain evidence="7">CBS 118394</strain>
    </source>
</reference>
<feature type="domain" description="JmjC" evidence="6">
    <location>
        <begin position="175"/>
        <end position="341"/>
    </location>
</feature>
<proteinExistence type="predicted"/>
<dbReference type="InterPro" id="IPR018866">
    <property type="entry name" value="Znf-4CXXC_R1"/>
</dbReference>
<feature type="region of interest" description="Disordered" evidence="5">
    <location>
        <begin position="863"/>
        <end position="1426"/>
    </location>
</feature>
<feature type="compositionally biased region" description="Basic residues" evidence="5">
    <location>
        <begin position="1037"/>
        <end position="1047"/>
    </location>
</feature>
<feature type="compositionally biased region" description="Basic and acidic residues" evidence="5">
    <location>
        <begin position="943"/>
        <end position="953"/>
    </location>
</feature>
<dbReference type="PROSITE" id="PS51184">
    <property type="entry name" value="JMJC"/>
    <property type="match status" value="1"/>
</dbReference>
<dbReference type="Pfam" id="PF02373">
    <property type="entry name" value="JmjC"/>
    <property type="match status" value="1"/>
</dbReference>
<dbReference type="Gene3D" id="2.60.120.650">
    <property type="entry name" value="Cupin"/>
    <property type="match status" value="1"/>
</dbReference>
<comment type="subcellular location">
    <subcellularLocation>
        <location evidence="1">Nucleus</location>
    </subcellularLocation>
</comment>
<feature type="compositionally biased region" description="Basic residues" evidence="5">
    <location>
        <begin position="1161"/>
        <end position="1170"/>
    </location>
</feature>
<accession>A0AAE0HY24</accession>
<evidence type="ECO:0000256" key="2">
    <source>
        <dbReference type="ARBA" id="ARBA00023015"/>
    </source>
</evidence>
<feature type="compositionally biased region" description="Low complexity" evidence="5">
    <location>
        <begin position="926"/>
        <end position="942"/>
    </location>
</feature>
<keyword evidence="8" id="KW-1185">Reference proteome</keyword>
<evidence type="ECO:0000259" key="6">
    <source>
        <dbReference type="PROSITE" id="PS51184"/>
    </source>
</evidence>
<feature type="region of interest" description="Disordered" evidence="5">
    <location>
        <begin position="705"/>
        <end position="726"/>
    </location>
</feature>
<feature type="compositionally biased region" description="Low complexity" evidence="5">
    <location>
        <begin position="1094"/>
        <end position="1103"/>
    </location>
</feature>
<dbReference type="InterPro" id="IPR003347">
    <property type="entry name" value="JmjC_dom"/>
</dbReference>
<feature type="compositionally biased region" description="Low complexity" evidence="5">
    <location>
        <begin position="1273"/>
        <end position="1289"/>
    </location>
</feature>
<feature type="compositionally biased region" description="Pro residues" evidence="5">
    <location>
        <begin position="1290"/>
        <end position="1314"/>
    </location>
</feature>
<evidence type="ECO:0000256" key="3">
    <source>
        <dbReference type="ARBA" id="ARBA00023163"/>
    </source>
</evidence>
<feature type="compositionally biased region" description="Acidic residues" evidence="5">
    <location>
        <begin position="1344"/>
        <end position="1356"/>
    </location>
</feature>
<reference evidence="7" key="2">
    <citation type="submission" date="2023-06" db="EMBL/GenBank/DDBJ databases">
        <authorList>
            <consortium name="Lawrence Berkeley National Laboratory"/>
            <person name="Haridas S."/>
            <person name="Hensen N."/>
            <person name="Bonometti L."/>
            <person name="Westerberg I."/>
            <person name="Brannstrom I.O."/>
            <person name="Guillou S."/>
            <person name="Cros-Aarteil S."/>
            <person name="Calhoun S."/>
            <person name="Kuo A."/>
            <person name="Mondo S."/>
            <person name="Pangilinan J."/>
            <person name="Riley R."/>
            <person name="Labutti K."/>
            <person name="Andreopoulos B."/>
            <person name="Lipzen A."/>
            <person name="Chen C."/>
            <person name="Yanf M."/>
            <person name="Daum C."/>
            <person name="Ng V."/>
            <person name="Clum A."/>
            <person name="Steindorff A."/>
            <person name="Ohm R."/>
            <person name="Martin F."/>
            <person name="Silar P."/>
            <person name="Natvig D."/>
            <person name="Lalanne C."/>
            <person name="Gautier V."/>
            <person name="Ament-Velasquez S.L."/>
            <person name="Kruys A."/>
            <person name="Hutchinson M.I."/>
            <person name="Powell A.J."/>
            <person name="Barry K."/>
            <person name="Miller A.N."/>
            <person name="Grigoriev I.V."/>
            <person name="Debuchy R."/>
            <person name="Gladieux P."/>
            <person name="Thoren M.H."/>
            <person name="Johannesson H."/>
        </authorList>
    </citation>
    <scope>NUCLEOTIDE SEQUENCE</scope>
    <source>
        <strain evidence="7">CBS 118394</strain>
    </source>
</reference>
<gene>
    <name evidence="7" type="ORF">B0H66DRAFT_325603</name>
</gene>
<feature type="region of interest" description="Disordered" evidence="5">
    <location>
        <begin position="545"/>
        <end position="580"/>
    </location>
</feature>
<feature type="compositionally biased region" description="Basic residues" evidence="5">
    <location>
        <begin position="1413"/>
        <end position="1426"/>
    </location>
</feature>
<feature type="compositionally biased region" description="Polar residues" evidence="5">
    <location>
        <begin position="1134"/>
        <end position="1143"/>
    </location>
</feature>
<evidence type="ECO:0000313" key="7">
    <source>
        <dbReference type="EMBL" id="KAK3314906.1"/>
    </source>
</evidence>
<dbReference type="SUPFAM" id="SSF51197">
    <property type="entry name" value="Clavaminate synthase-like"/>
    <property type="match status" value="1"/>
</dbReference>
<dbReference type="Proteomes" id="UP001283341">
    <property type="component" value="Unassembled WGS sequence"/>
</dbReference>
<organism evidence="7 8">
    <name type="scientific">Apodospora peruviana</name>
    <dbReference type="NCBI Taxonomy" id="516989"/>
    <lineage>
        <taxon>Eukaryota</taxon>
        <taxon>Fungi</taxon>
        <taxon>Dikarya</taxon>
        <taxon>Ascomycota</taxon>
        <taxon>Pezizomycotina</taxon>
        <taxon>Sordariomycetes</taxon>
        <taxon>Sordariomycetidae</taxon>
        <taxon>Sordariales</taxon>
        <taxon>Lasiosphaeriaceae</taxon>
        <taxon>Apodospora</taxon>
    </lineage>
</organism>
<dbReference type="Pfam" id="PF10497">
    <property type="entry name" value="zf-4CXXC_R1"/>
    <property type="match status" value="1"/>
</dbReference>
<feature type="compositionally biased region" description="Basic and acidic residues" evidence="5">
    <location>
        <begin position="717"/>
        <end position="726"/>
    </location>
</feature>
<comment type="caution">
    <text evidence="7">The sequence shown here is derived from an EMBL/GenBank/DDBJ whole genome shotgun (WGS) entry which is preliminary data.</text>
</comment>
<feature type="compositionally biased region" description="Basic residues" evidence="5">
    <location>
        <begin position="570"/>
        <end position="580"/>
    </location>
</feature>
<keyword evidence="3" id="KW-0804">Transcription</keyword>
<dbReference type="SMART" id="SM00558">
    <property type="entry name" value="JmjC"/>
    <property type="match status" value="1"/>
</dbReference>
<feature type="compositionally biased region" description="Acidic residues" evidence="5">
    <location>
        <begin position="1229"/>
        <end position="1259"/>
    </location>
</feature>
<feature type="compositionally biased region" description="Acidic residues" evidence="5">
    <location>
        <begin position="554"/>
        <end position="565"/>
    </location>
</feature>